<protein>
    <submittedName>
        <fullName evidence="3">Uncharacterized protein</fullName>
    </submittedName>
</protein>
<evidence type="ECO:0000313" key="3">
    <source>
        <dbReference type="WBParaSite" id="ACRNAN_scaffold11401.g12612.t1"/>
    </source>
</evidence>
<keyword evidence="2" id="KW-1185">Reference proteome</keyword>
<sequence length="26" mass="3086">MQKYQEPGEEYKPHGSPMKILIRLPD</sequence>
<proteinExistence type="predicted"/>
<evidence type="ECO:0000313" key="2">
    <source>
        <dbReference type="Proteomes" id="UP000887540"/>
    </source>
</evidence>
<dbReference type="AlphaFoldDB" id="A0A914CKP7"/>
<dbReference type="WBParaSite" id="ACRNAN_scaffold11401.g12612.t1">
    <property type="protein sequence ID" value="ACRNAN_scaffold11401.g12612.t1"/>
    <property type="gene ID" value="ACRNAN_scaffold11401.g12612"/>
</dbReference>
<reference evidence="3" key="1">
    <citation type="submission" date="2022-11" db="UniProtKB">
        <authorList>
            <consortium name="WormBaseParasite"/>
        </authorList>
    </citation>
    <scope>IDENTIFICATION</scope>
</reference>
<dbReference type="Proteomes" id="UP000887540">
    <property type="component" value="Unplaced"/>
</dbReference>
<evidence type="ECO:0000256" key="1">
    <source>
        <dbReference type="SAM" id="MobiDB-lite"/>
    </source>
</evidence>
<organism evidence="2 3">
    <name type="scientific">Acrobeloides nanus</name>
    <dbReference type="NCBI Taxonomy" id="290746"/>
    <lineage>
        <taxon>Eukaryota</taxon>
        <taxon>Metazoa</taxon>
        <taxon>Ecdysozoa</taxon>
        <taxon>Nematoda</taxon>
        <taxon>Chromadorea</taxon>
        <taxon>Rhabditida</taxon>
        <taxon>Tylenchina</taxon>
        <taxon>Cephalobomorpha</taxon>
        <taxon>Cephaloboidea</taxon>
        <taxon>Cephalobidae</taxon>
        <taxon>Acrobeloides</taxon>
    </lineage>
</organism>
<name>A0A914CKP7_9BILA</name>
<feature type="region of interest" description="Disordered" evidence="1">
    <location>
        <begin position="1"/>
        <end position="26"/>
    </location>
</feature>
<accession>A0A914CKP7</accession>